<dbReference type="PANTHER" id="PTHR42990">
    <property type="entry name" value="ATPASE"/>
    <property type="match status" value="1"/>
</dbReference>
<dbReference type="AlphaFoldDB" id="A0A1F4Q217"/>
<gene>
    <name evidence="2" type="ORF">A2625_03955</name>
</gene>
<dbReference type="EMBL" id="METM01000027">
    <property type="protein sequence ID" value="OGB89302.1"/>
    <property type="molecule type" value="Genomic_DNA"/>
</dbReference>
<dbReference type="Gene3D" id="3.40.50.300">
    <property type="entry name" value="P-loop containing nucleotide triphosphate hydrolases"/>
    <property type="match status" value="1"/>
</dbReference>
<comment type="caution">
    <text evidence="2">The sequence shown here is derived from an EMBL/GenBank/DDBJ whole genome shotgun (WGS) entry which is preliminary data.</text>
</comment>
<reference evidence="2 3" key="1">
    <citation type="journal article" date="2016" name="Nat. Commun.">
        <title>Thousands of microbial genomes shed light on interconnected biogeochemical processes in an aquifer system.</title>
        <authorList>
            <person name="Anantharaman K."/>
            <person name="Brown C.T."/>
            <person name="Hug L.A."/>
            <person name="Sharon I."/>
            <person name="Castelle C.J."/>
            <person name="Probst A.J."/>
            <person name="Thomas B.C."/>
            <person name="Singh A."/>
            <person name="Wilkins M.J."/>
            <person name="Karaoz U."/>
            <person name="Brodie E.L."/>
            <person name="Williams K.H."/>
            <person name="Hubbard S.S."/>
            <person name="Banfield J.F."/>
        </authorList>
    </citation>
    <scope>NUCLEOTIDE SEQUENCE [LARGE SCALE GENOMIC DNA]</scope>
</reference>
<dbReference type="InterPro" id="IPR025420">
    <property type="entry name" value="DUF4143"/>
</dbReference>
<dbReference type="InterPro" id="IPR041682">
    <property type="entry name" value="AAA_14"/>
</dbReference>
<proteinExistence type="predicted"/>
<dbReference type="InterPro" id="IPR027417">
    <property type="entry name" value="P-loop_NTPase"/>
</dbReference>
<dbReference type="PANTHER" id="PTHR42990:SF1">
    <property type="entry name" value="AAA+ ATPASE DOMAIN-CONTAINING PROTEIN"/>
    <property type="match status" value="1"/>
</dbReference>
<feature type="domain" description="AAA+ ATPase" evidence="1">
    <location>
        <begin position="57"/>
        <end position="188"/>
    </location>
</feature>
<evidence type="ECO:0000259" key="1">
    <source>
        <dbReference type="SMART" id="SM00382"/>
    </source>
</evidence>
<dbReference type="InterPro" id="IPR003593">
    <property type="entry name" value="AAA+_ATPase"/>
</dbReference>
<evidence type="ECO:0000313" key="3">
    <source>
        <dbReference type="Proteomes" id="UP000178724"/>
    </source>
</evidence>
<dbReference type="Pfam" id="PF13173">
    <property type="entry name" value="AAA_14"/>
    <property type="match status" value="1"/>
</dbReference>
<protein>
    <recommendedName>
        <fullName evidence="1">AAA+ ATPase domain-containing protein</fullName>
    </recommendedName>
</protein>
<name>A0A1F4Q217_UNCSA</name>
<dbReference type="SUPFAM" id="SSF52540">
    <property type="entry name" value="P-loop containing nucleoside triphosphate hydrolases"/>
    <property type="match status" value="1"/>
</dbReference>
<sequence length="484" mass="55073">MFAEADLIKQYVSNQLSEETGVLRQISSSEKGQPLLKRFIYYRLEKQIKDFLAQSAEPRWIVIPGLRGVGKTTVLAQLFQRFKGDFPNRIIYISLDDVVNRINSNLYEVIDAYQELLGERLSAMKEKVLLLVDEVQYDKKWAFALKTLYDRTKNVFIIATGSSAVALNVNTDIARRALFEKMYPLKFTEYAMISTFRAEGQNTRFPPKLGYQIKDALFSSDNSRAAYDRLLFLQTAVRAYWQEIDPLMIGKYLKYYSLPCTLLYKEEAQIYSILNMVVDRIVERDVPLLKSFTAEKSAQIQRVLFMLAGFDEMSLPTMVRGVENIDPRTLRGVLAVLEKSELLIRVYPYGSIGKKVRKPSKYLFAAPSIRAALLNIIDSKAIDLKYKGKLLEDAVGACLQREYGGQPLFALSYDSAKGGADFILEIGGKRVVIEVGWGKRDADQVIGTMRRKKGAFGLLITNALLNYDQSNNIVTVPLEYFFLI</sequence>
<dbReference type="SMART" id="SM00382">
    <property type="entry name" value="AAA"/>
    <property type="match status" value="1"/>
</dbReference>
<evidence type="ECO:0000313" key="2">
    <source>
        <dbReference type="EMBL" id="OGB89302.1"/>
    </source>
</evidence>
<organism evidence="2 3">
    <name type="scientific">candidate division WOR-1 bacterium RIFCSPHIGHO2_01_FULL_53_15</name>
    <dbReference type="NCBI Taxonomy" id="1802564"/>
    <lineage>
        <taxon>Bacteria</taxon>
        <taxon>Bacillati</taxon>
        <taxon>Saganbacteria</taxon>
    </lineage>
</organism>
<dbReference type="Proteomes" id="UP000178724">
    <property type="component" value="Unassembled WGS sequence"/>
</dbReference>
<dbReference type="Pfam" id="PF13635">
    <property type="entry name" value="DUF4143"/>
    <property type="match status" value="1"/>
</dbReference>
<accession>A0A1F4Q217</accession>